<name>A0AAE0SQ42_9BIVA</name>
<dbReference type="AlphaFoldDB" id="A0AAE0SQ42"/>
<keyword evidence="2" id="KW-1185">Reference proteome</keyword>
<reference evidence="1" key="1">
    <citation type="journal article" date="2021" name="Genome Biol. Evol.">
        <title>A High-Quality Reference Genome for a Parasitic Bivalve with Doubly Uniparental Inheritance (Bivalvia: Unionida).</title>
        <authorList>
            <person name="Smith C.H."/>
        </authorList>
    </citation>
    <scope>NUCLEOTIDE SEQUENCE</scope>
    <source>
        <strain evidence="1">CHS0354</strain>
    </source>
</reference>
<dbReference type="EMBL" id="JAEAOA010001323">
    <property type="protein sequence ID" value="KAK3595553.1"/>
    <property type="molecule type" value="Genomic_DNA"/>
</dbReference>
<gene>
    <name evidence="1" type="ORF">CHS0354_021662</name>
</gene>
<accession>A0AAE0SQ42</accession>
<organism evidence="1 2">
    <name type="scientific">Potamilus streckersoni</name>
    <dbReference type="NCBI Taxonomy" id="2493646"/>
    <lineage>
        <taxon>Eukaryota</taxon>
        <taxon>Metazoa</taxon>
        <taxon>Spiralia</taxon>
        <taxon>Lophotrochozoa</taxon>
        <taxon>Mollusca</taxon>
        <taxon>Bivalvia</taxon>
        <taxon>Autobranchia</taxon>
        <taxon>Heteroconchia</taxon>
        <taxon>Palaeoheterodonta</taxon>
        <taxon>Unionida</taxon>
        <taxon>Unionoidea</taxon>
        <taxon>Unionidae</taxon>
        <taxon>Ambleminae</taxon>
        <taxon>Lampsilini</taxon>
        <taxon>Potamilus</taxon>
    </lineage>
</organism>
<reference evidence="1" key="3">
    <citation type="submission" date="2023-05" db="EMBL/GenBank/DDBJ databases">
        <authorList>
            <person name="Smith C.H."/>
        </authorList>
    </citation>
    <scope>NUCLEOTIDE SEQUENCE</scope>
    <source>
        <strain evidence="1">CHS0354</strain>
        <tissue evidence="1">Mantle</tissue>
    </source>
</reference>
<evidence type="ECO:0000313" key="1">
    <source>
        <dbReference type="EMBL" id="KAK3595553.1"/>
    </source>
</evidence>
<proteinExistence type="predicted"/>
<protein>
    <submittedName>
        <fullName evidence="1">Uncharacterized protein</fullName>
    </submittedName>
</protein>
<sequence length="106" mass="11982">MAQVQIGADDNIKGRGSNGGRMSIVNAQRTVIHIPRTGIIGMALFRDFLHRFRLPITITLGTFGIHYIWLRIQEIPYLVPPSEKETKLLGITVLKGDKQQEKETKQ</sequence>
<dbReference type="Proteomes" id="UP001195483">
    <property type="component" value="Unassembled WGS sequence"/>
</dbReference>
<comment type="caution">
    <text evidence="1">The sequence shown here is derived from an EMBL/GenBank/DDBJ whole genome shotgun (WGS) entry which is preliminary data.</text>
</comment>
<reference evidence="1" key="2">
    <citation type="journal article" date="2021" name="Genome Biol. Evol.">
        <title>Developing a high-quality reference genome for a parasitic bivalve with doubly uniparental inheritance (Bivalvia: Unionida).</title>
        <authorList>
            <person name="Smith C.H."/>
        </authorList>
    </citation>
    <scope>NUCLEOTIDE SEQUENCE</scope>
    <source>
        <strain evidence="1">CHS0354</strain>
        <tissue evidence="1">Mantle</tissue>
    </source>
</reference>
<evidence type="ECO:0000313" key="2">
    <source>
        <dbReference type="Proteomes" id="UP001195483"/>
    </source>
</evidence>